<evidence type="ECO:0000313" key="3">
    <source>
        <dbReference type="Proteomes" id="UP000467841"/>
    </source>
</evidence>
<name>A0A6D2JZD7_9BRAS</name>
<organism evidence="2 3">
    <name type="scientific">Microthlaspi erraticum</name>
    <dbReference type="NCBI Taxonomy" id="1685480"/>
    <lineage>
        <taxon>Eukaryota</taxon>
        <taxon>Viridiplantae</taxon>
        <taxon>Streptophyta</taxon>
        <taxon>Embryophyta</taxon>
        <taxon>Tracheophyta</taxon>
        <taxon>Spermatophyta</taxon>
        <taxon>Magnoliopsida</taxon>
        <taxon>eudicotyledons</taxon>
        <taxon>Gunneridae</taxon>
        <taxon>Pentapetalae</taxon>
        <taxon>rosids</taxon>
        <taxon>malvids</taxon>
        <taxon>Brassicales</taxon>
        <taxon>Brassicaceae</taxon>
        <taxon>Coluteocarpeae</taxon>
        <taxon>Microthlaspi</taxon>
    </lineage>
</organism>
<evidence type="ECO:0000256" key="1">
    <source>
        <dbReference type="SAM" id="MobiDB-lite"/>
    </source>
</evidence>
<reference evidence="2" key="1">
    <citation type="submission" date="2020-01" db="EMBL/GenBank/DDBJ databases">
        <authorList>
            <person name="Mishra B."/>
        </authorList>
    </citation>
    <scope>NUCLEOTIDE SEQUENCE [LARGE SCALE GENOMIC DNA]</scope>
</reference>
<keyword evidence="3" id="KW-1185">Reference proteome</keyword>
<protein>
    <submittedName>
        <fullName evidence="2">Uncharacterized protein</fullName>
    </submittedName>
</protein>
<comment type="caution">
    <text evidence="2">The sequence shown here is derived from an EMBL/GenBank/DDBJ whole genome shotgun (WGS) entry which is preliminary data.</text>
</comment>
<evidence type="ECO:0000313" key="2">
    <source>
        <dbReference type="EMBL" id="CAA7041309.1"/>
    </source>
</evidence>
<dbReference type="EMBL" id="CACVBM020001242">
    <property type="protein sequence ID" value="CAA7041309.1"/>
    <property type="molecule type" value="Genomic_DNA"/>
</dbReference>
<sequence>MSARYGLSLCPLTVKSPPEWFQITTAPYGFTSFILKGPDHRDLSLPGKRFDAGSVGFLFAEIGSTVHGIWSAVGVGRDVMFSVDRGPLPPGSDGAVVRSDRSWRRPSEANSLPVRPSAFGRLLTSLQYKRDIS</sequence>
<gene>
    <name evidence="2" type="ORF">MERR_LOCUS28544</name>
</gene>
<accession>A0A6D2JZD7</accession>
<dbReference type="AlphaFoldDB" id="A0A6D2JZD7"/>
<proteinExistence type="predicted"/>
<feature type="compositionally biased region" description="Basic and acidic residues" evidence="1">
    <location>
        <begin position="98"/>
        <end position="107"/>
    </location>
</feature>
<feature type="region of interest" description="Disordered" evidence="1">
    <location>
        <begin position="89"/>
        <end position="110"/>
    </location>
</feature>
<dbReference type="Proteomes" id="UP000467841">
    <property type="component" value="Unassembled WGS sequence"/>
</dbReference>